<protein>
    <submittedName>
        <fullName evidence="10">Kinesin-like protein KIN-12E, variant 5</fullName>
    </submittedName>
</protein>
<comment type="caution">
    <text evidence="10">The sequence shown here is derived from an EMBL/GenBank/DDBJ whole genome shotgun (WGS) entry which is preliminary data.</text>
</comment>
<keyword evidence="5 7" id="KW-0505">Motor protein</keyword>
<dbReference type="EMBL" id="JAMSHJ010000005">
    <property type="protein sequence ID" value="KAI5412601.1"/>
    <property type="molecule type" value="Genomic_DNA"/>
</dbReference>
<evidence type="ECO:0000256" key="4">
    <source>
        <dbReference type="ARBA" id="ARBA00023054"/>
    </source>
</evidence>
<feature type="coiled-coil region" evidence="8">
    <location>
        <begin position="477"/>
        <end position="560"/>
    </location>
</feature>
<dbReference type="GO" id="GO:0005874">
    <property type="term" value="C:microtubule"/>
    <property type="evidence" value="ECO:0007669"/>
    <property type="project" value="UniProtKB-KW"/>
</dbReference>
<evidence type="ECO:0000256" key="2">
    <source>
        <dbReference type="ARBA" id="ARBA00022741"/>
    </source>
</evidence>
<dbReference type="InterPro" id="IPR001752">
    <property type="entry name" value="Kinesin_motor_dom"/>
</dbReference>
<evidence type="ECO:0000259" key="9">
    <source>
        <dbReference type="PROSITE" id="PS50067"/>
    </source>
</evidence>
<feature type="coiled-coil region" evidence="8">
    <location>
        <begin position="391"/>
        <end position="418"/>
    </location>
</feature>
<dbReference type="Gramene" id="Psat05G0731200-T5">
    <property type="protein sequence ID" value="KAI5412601.1"/>
    <property type="gene ID" value="KIW84_057312"/>
</dbReference>
<sequence>MPFLSEAASAFKTRFGFHNHPSEQLSLTQNTPDLFKSAVKDNLVQNSVVRTITDWDDDCAVGQSSAAVSSIQSFELCEDPSFWKDHNVQVIIRMRPLSNNEISVQGNNKCVRQESCQTISWTGPPEARFTFDLVADENVSQENLFKVAGVPMVDNCMEGYNSCMFAYGQTGSGKTHTMLGDIEGGTRRHSVNCGMTPRIFEHLFSRIQKEKEVRRDEKLKFTCKCSFLEIYNEQILDLLDPSSSNLQIREDSKKGVYVENLKEMEVTNARDVIQLLVQGAANRKVAATNMNRASSRSHSVFTCIIESQWDSQGVTHFRFARLNLVDLAGSERQKSSGAEGERLKEATNINKSLSTLGLVSSLTMKGISNGKSHHVPYRDSKLTFLLQAIVNEDASGDVIAMRLQIQQLKKEVSRLRSLGGGGEIQDNGTSVISFPGSPVSSFKWESAQGSFSPLTSAKRVSQNKDYEIALVGAFRREKDKEIALQALREENEAAKKLVKQREDEIQGLKMRLKFREAERRRLEAVASGKISAETHLLLEKEEHLKEIEVLQAKVDRSQDVTRLKSFYEEGEREIMNGQIMVLQNKLLEALDWKLMHEPDMKTNADSMMEDLNRDCDLISKQEPSPKSRWQSSLREENEFLRIQAIQNHAEMDTILKKLEVCLEEKEKLERQVDDLKAKFEQEKSQLSETTTEGREQIDPPSININGQMELKTMVDAIAAASHREAEAHETAIILSREIEELKVKLRAMIEDNSKLLELYEQAAAENNRNITKWENSQEIVSKAALKREEEAALKRVIEDLQHQLTEINEEKREEEAALKRVIEDFQHQLTEINEENEKLMSLYERAMQEKDDLKRTLSCSGHERVETQGEELDRVEKLVEVDEVERDSIVGTASEKVQDRGDGRYDDNHATSGSDILCLQSDGHEEEKLLKVENEGDNLVNTEMEVSNFNEDLNYAKEETELSRSDLCLESDGHAEETLFKEENEVDILGNTEKVTENAWLR</sequence>
<keyword evidence="4 8" id="KW-0175">Coiled coil</keyword>
<keyword evidence="3 7" id="KW-0067">ATP-binding</keyword>
<dbReference type="PROSITE" id="PS50067">
    <property type="entry name" value="KINESIN_MOTOR_2"/>
    <property type="match status" value="1"/>
</dbReference>
<feature type="domain" description="Kinesin motor" evidence="9">
    <location>
        <begin position="87"/>
        <end position="387"/>
    </location>
</feature>
<dbReference type="AlphaFoldDB" id="A0A9D4X1V3"/>
<keyword evidence="11" id="KW-1185">Reference proteome</keyword>
<reference evidence="10 11" key="1">
    <citation type="journal article" date="2022" name="Nat. Genet.">
        <title>Improved pea reference genome and pan-genome highlight genomic features and evolutionary characteristics.</title>
        <authorList>
            <person name="Yang T."/>
            <person name="Liu R."/>
            <person name="Luo Y."/>
            <person name="Hu S."/>
            <person name="Wang D."/>
            <person name="Wang C."/>
            <person name="Pandey M.K."/>
            <person name="Ge S."/>
            <person name="Xu Q."/>
            <person name="Li N."/>
            <person name="Li G."/>
            <person name="Huang Y."/>
            <person name="Saxena R.K."/>
            <person name="Ji Y."/>
            <person name="Li M."/>
            <person name="Yan X."/>
            <person name="He Y."/>
            <person name="Liu Y."/>
            <person name="Wang X."/>
            <person name="Xiang C."/>
            <person name="Varshney R.K."/>
            <person name="Ding H."/>
            <person name="Gao S."/>
            <person name="Zong X."/>
        </authorList>
    </citation>
    <scope>NUCLEOTIDE SEQUENCE [LARGE SCALE GENOMIC DNA]</scope>
    <source>
        <strain evidence="10 11">cv. Zhongwan 6</strain>
    </source>
</reference>
<dbReference type="GO" id="GO:0003777">
    <property type="term" value="F:microtubule motor activity"/>
    <property type="evidence" value="ECO:0007669"/>
    <property type="project" value="InterPro"/>
</dbReference>
<dbReference type="GO" id="GO:0008017">
    <property type="term" value="F:microtubule binding"/>
    <property type="evidence" value="ECO:0007669"/>
    <property type="project" value="InterPro"/>
</dbReference>
<evidence type="ECO:0000256" key="1">
    <source>
        <dbReference type="ARBA" id="ARBA00022701"/>
    </source>
</evidence>
<gene>
    <name evidence="10" type="ORF">KIW84_057312</name>
</gene>
<feature type="coiled-coil region" evidence="8">
    <location>
        <begin position="651"/>
        <end position="692"/>
    </location>
</feature>
<evidence type="ECO:0000313" key="10">
    <source>
        <dbReference type="EMBL" id="KAI5412601.1"/>
    </source>
</evidence>
<feature type="coiled-coil region" evidence="8">
    <location>
        <begin position="731"/>
        <end position="856"/>
    </location>
</feature>
<dbReference type="InterPro" id="IPR019821">
    <property type="entry name" value="Kinesin_motor_CS"/>
</dbReference>
<dbReference type="Proteomes" id="UP001058974">
    <property type="component" value="Chromosome 5"/>
</dbReference>
<evidence type="ECO:0000256" key="8">
    <source>
        <dbReference type="SAM" id="Coils"/>
    </source>
</evidence>
<dbReference type="SUPFAM" id="SSF52540">
    <property type="entry name" value="P-loop containing nucleoside triphosphate hydrolases"/>
    <property type="match status" value="1"/>
</dbReference>
<dbReference type="Gene3D" id="3.40.850.10">
    <property type="entry name" value="Kinesin motor domain"/>
    <property type="match status" value="1"/>
</dbReference>
<evidence type="ECO:0000256" key="6">
    <source>
        <dbReference type="ARBA" id="ARBA00034488"/>
    </source>
</evidence>
<evidence type="ECO:0000313" key="11">
    <source>
        <dbReference type="Proteomes" id="UP001058974"/>
    </source>
</evidence>
<evidence type="ECO:0000256" key="5">
    <source>
        <dbReference type="ARBA" id="ARBA00023175"/>
    </source>
</evidence>
<dbReference type="InterPro" id="IPR044986">
    <property type="entry name" value="KIF15/KIN-12"/>
</dbReference>
<dbReference type="PANTHER" id="PTHR37739">
    <property type="entry name" value="KINESIN-LIKE PROTEIN KIN-12D"/>
    <property type="match status" value="1"/>
</dbReference>
<keyword evidence="1" id="KW-0493">Microtubule</keyword>
<proteinExistence type="inferred from homology"/>
<dbReference type="GO" id="GO:0007018">
    <property type="term" value="P:microtubule-based movement"/>
    <property type="evidence" value="ECO:0007669"/>
    <property type="project" value="InterPro"/>
</dbReference>
<dbReference type="FunFam" id="3.40.850.10:FF:000033">
    <property type="entry name" value="Kinesin-like protein KIN-12E"/>
    <property type="match status" value="1"/>
</dbReference>
<evidence type="ECO:0000256" key="7">
    <source>
        <dbReference type="PROSITE-ProRule" id="PRU00283"/>
    </source>
</evidence>
<dbReference type="PRINTS" id="PR00380">
    <property type="entry name" value="KINESINHEAVY"/>
</dbReference>
<dbReference type="Pfam" id="PF00225">
    <property type="entry name" value="Kinesin"/>
    <property type="match status" value="1"/>
</dbReference>
<evidence type="ECO:0000256" key="3">
    <source>
        <dbReference type="ARBA" id="ARBA00022840"/>
    </source>
</evidence>
<organism evidence="10 11">
    <name type="scientific">Pisum sativum</name>
    <name type="common">Garden pea</name>
    <name type="synonym">Lathyrus oleraceus</name>
    <dbReference type="NCBI Taxonomy" id="3888"/>
    <lineage>
        <taxon>Eukaryota</taxon>
        <taxon>Viridiplantae</taxon>
        <taxon>Streptophyta</taxon>
        <taxon>Embryophyta</taxon>
        <taxon>Tracheophyta</taxon>
        <taxon>Spermatophyta</taxon>
        <taxon>Magnoliopsida</taxon>
        <taxon>eudicotyledons</taxon>
        <taxon>Gunneridae</taxon>
        <taxon>Pentapetalae</taxon>
        <taxon>rosids</taxon>
        <taxon>fabids</taxon>
        <taxon>Fabales</taxon>
        <taxon>Fabaceae</taxon>
        <taxon>Papilionoideae</taxon>
        <taxon>50 kb inversion clade</taxon>
        <taxon>NPAAA clade</taxon>
        <taxon>Hologalegina</taxon>
        <taxon>IRL clade</taxon>
        <taxon>Fabeae</taxon>
        <taxon>Lathyrus</taxon>
    </lineage>
</organism>
<dbReference type="GO" id="GO:0005524">
    <property type="term" value="F:ATP binding"/>
    <property type="evidence" value="ECO:0007669"/>
    <property type="project" value="UniProtKB-UniRule"/>
</dbReference>
<dbReference type="PROSITE" id="PS00411">
    <property type="entry name" value="KINESIN_MOTOR_1"/>
    <property type="match status" value="1"/>
</dbReference>
<dbReference type="SMART" id="SM00129">
    <property type="entry name" value="KISc"/>
    <property type="match status" value="1"/>
</dbReference>
<dbReference type="InterPro" id="IPR036961">
    <property type="entry name" value="Kinesin_motor_dom_sf"/>
</dbReference>
<dbReference type="PANTHER" id="PTHR37739:SF14">
    <property type="entry name" value="KINESIN-LIKE PROTEIN KIN-12E"/>
    <property type="match status" value="1"/>
</dbReference>
<comment type="similarity">
    <text evidence="6">Belongs to the TRAFAC class myosin-kinesin ATPase superfamily. Kinesin family. KIN-12 subfamily.</text>
</comment>
<dbReference type="InterPro" id="IPR027417">
    <property type="entry name" value="P-loop_NTPase"/>
</dbReference>
<feature type="binding site" evidence="7">
    <location>
        <begin position="168"/>
        <end position="175"/>
    </location>
    <ligand>
        <name>ATP</name>
        <dbReference type="ChEBI" id="CHEBI:30616"/>
    </ligand>
</feature>
<keyword evidence="2 7" id="KW-0547">Nucleotide-binding</keyword>
<name>A0A9D4X1V3_PEA</name>
<accession>A0A9D4X1V3</accession>